<keyword evidence="2" id="KW-1185">Reference proteome</keyword>
<name>A0ACC1NDG3_9HYPO</name>
<dbReference type="Proteomes" id="UP001143910">
    <property type="component" value="Unassembled WGS sequence"/>
</dbReference>
<protein>
    <submittedName>
        <fullName evidence="1">Uncharacterized protein</fullName>
    </submittedName>
</protein>
<organism evidence="1 2">
    <name type="scientific">Zarea fungicola</name>
    <dbReference type="NCBI Taxonomy" id="93591"/>
    <lineage>
        <taxon>Eukaryota</taxon>
        <taxon>Fungi</taxon>
        <taxon>Dikarya</taxon>
        <taxon>Ascomycota</taxon>
        <taxon>Pezizomycotina</taxon>
        <taxon>Sordariomycetes</taxon>
        <taxon>Hypocreomycetidae</taxon>
        <taxon>Hypocreales</taxon>
        <taxon>Cordycipitaceae</taxon>
        <taxon>Zarea</taxon>
    </lineage>
</organism>
<sequence>MSYTHIGAPVPFNGIDKLTGGDSSTVPHKEISSCATPLPGSKPRVVASPASAGGSNKLPTSKRSNMAYAPPKSGISPHGTPLAPGDRESVTIDSD</sequence>
<comment type="caution">
    <text evidence="1">The sequence shown here is derived from an EMBL/GenBank/DDBJ whole genome shotgun (WGS) entry which is preliminary data.</text>
</comment>
<dbReference type="EMBL" id="JANJQO010000479">
    <property type="protein sequence ID" value="KAJ2977362.1"/>
    <property type="molecule type" value="Genomic_DNA"/>
</dbReference>
<evidence type="ECO:0000313" key="1">
    <source>
        <dbReference type="EMBL" id="KAJ2977362.1"/>
    </source>
</evidence>
<reference evidence="1" key="1">
    <citation type="submission" date="2022-08" db="EMBL/GenBank/DDBJ databases">
        <title>Genome Sequence of Lecanicillium fungicola.</title>
        <authorList>
            <person name="Buettner E."/>
        </authorList>
    </citation>
    <scope>NUCLEOTIDE SEQUENCE</scope>
    <source>
        <strain evidence="1">Babe33</strain>
    </source>
</reference>
<proteinExistence type="predicted"/>
<accession>A0ACC1NDG3</accession>
<evidence type="ECO:0000313" key="2">
    <source>
        <dbReference type="Proteomes" id="UP001143910"/>
    </source>
</evidence>
<gene>
    <name evidence="1" type="ORF">NQ176_g4417</name>
</gene>